<protein>
    <recommendedName>
        <fullName evidence="3">DUF4371 domain-containing protein</fullName>
    </recommendedName>
</protein>
<dbReference type="PANTHER" id="PTHR45749">
    <property type="match status" value="1"/>
</dbReference>
<evidence type="ECO:0008006" key="3">
    <source>
        <dbReference type="Google" id="ProtNLM"/>
    </source>
</evidence>
<proteinExistence type="predicted"/>
<name>A0ABQ9IIM7_9NEOP</name>
<keyword evidence="2" id="KW-1185">Reference proteome</keyword>
<gene>
    <name evidence="1" type="ORF">PR048_001899</name>
</gene>
<organism evidence="1 2">
    <name type="scientific">Dryococelus australis</name>
    <dbReference type="NCBI Taxonomy" id="614101"/>
    <lineage>
        <taxon>Eukaryota</taxon>
        <taxon>Metazoa</taxon>
        <taxon>Ecdysozoa</taxon>
        <taxon>Arthropoda</taxon>
        <taxon>Hexapoda</taxon>
        <taxon>Insecta</taxon>
        <taxon>Pterygota</taxon>
        <taxon>Neoptera</taxon>
        <taxon>Polyneoptera</taxon>
        <taxon>Phasmatodea</taxon>
        <taxon>Verophasmatodea</taxon>
        <taxon>Anareolatae</taxon>
        <taxon>Phasmatidae</taxon>
        <taxon>Eurycanthinae</taxon>
        <taxon>Dryococelus</taxon>
    </lineage>
</organism>
<dbReference type="PANTHER" id="PTHR45749:SF21">
    <property type="entry name" value="DUF4371 DOMAIN-CONTAINING PROTEIN"/>
    <property type="match status" value="1"/>
</dbReference>
<evidence type="ECO:0000313" key="1">
    <source>
        <dbReference type="EMBL" id="KAJ8896555.1"/>
    </source>
</evidence>
<comment type="caution">
    <text evidence="1">The sequence shown here is derived from an EMBL/GenBank/DDBJ whole genome shotgun (WGS) entry which is preliminary data.</text>
</comment>
<dbReference type="EMBL" id="JARBHB010000001">
    <property type="protein sequence ID" value="KAJ8896555.1"/>
    <property type="molecule type" value="Genomic_DNA"/>
</dbReference>
<dbReference type="Proteomes" id="UP001159363">
    <property type="component" value="Chromosome 1"/>
</dbReference>
<evidence type="ECO:0000313" key="2">
    <source>
        <dbReference type="Proteomes" id="UP001159363"/>
    </source>
</evidence>
<sequence length="386" mass="43684">MYCKSQSIQAAGNREILKPIIDTVIFCGRQNIPLRCHSDYGEFHMSTQPLENEGNFRALLRERVKSGNEKLRRHFESSGRNATHINWNIQNQIVEYCNDIITNKIVGKVNSAKCLSVLADETTDIYCSEQFTLCLKYAKQDSKRGYSLQESFPQFLPLEPTDKNVAHTLIRALHEGQSYDGAASMSGKFRGTQTSLSSIRKFPMFTVPHITQKKNLKQLCPTRSVQRHEAVMVGVQLLQPVAASLEEITEWEDKDASSNAFILLNAIGQPDFIVALLSAGKLLSHALPLSKKLQAIDVDLASALSYADYNILILFRECEETARNIGSQITIPRLVKVRQVNHFDNSFFPNVHIPLKIFSSLPVSTSRPERTFLRLRRIKNYARNIT</sequence>
<reference evidence="1 2" key="1">
    <citation type="submission" date="2023-02" db="EMBL/GenBank/DDBJ databases">
        <title>LHISI_Scaffold_Assembly.</title>
        <authorList>
            <person name="Stuart O.P."/>
            <person name="Cleave R."/>
            <person name="Magrath M.J.L."/>
            <person name="Mikheyev A.S."/>
        </authorList>
    </citation>
    <scope>NUCLEOTIDE SEQUENCE [LARGE SCALE GENOMIC DNA]</scope>
    <source>
        <strain evidence="1">Daus_M_001</strain>
        <tissue evidence="1">Leg muscle</tissue>
    </source>
</reference>
<accession>A0ABQ9IIM7</accession>